<dbReference type="SUPFAM" id="SSF53098">
    <property type="entry name" value="Ribonuclease H-like"/>
    <property type="match status" value="1"/>
</dbReference>
<dbReference type="InParanoid" id="A0A673AGC5"/>
<reference evidence="3" key="2">
    <citation type="submission" date="2025-08" db="UniProtKB">
        <authorList>
            <consortium name="Ensembl"/>
        </authorList>
    </citation>
    <scope>IDENTIFICATION</scope>
</reference>
<dbReference type="PANTHER" id="PTHR46481">
    <property type="entry name" value="ZINC FINGER BED DOMAIN-CONTAINING PROTEIN 4"/>
    <property type="match status" value="1"/>
</dbReference>
<dbReference type="AlphaFoldDB" id="A0A673AGC5"/>
<dbReference type="Ensembl" id="ENSSORT00005028230.1">
    <property type="protein sequence ID" value="ENSSORP00005027442.1"/>
    <property type="gene ID" value="ENSSORG00005013100.1"/>
</dbReference>
<evidence type="ECO:0000256" key="1">
    <source>
        <dbReference type="SAM" id="MobiDB-lite"/>
    </source>
</evidence>
<feature type="compositionally biased region" description="Low complexity" evidence="1">
    <location>
        <begin position="154"/>
        <end position="164"/>
    </location>
</feature>
<dbReference type="InterPro" id="IPR012337">
    <property type="entry name" value="RNaseH-like_sf"/>
</dbReference>
<feature type="region of interest" description="Disordered" evidence="1">
    <location>
        <begin position="143"/>
        <end position="175"/>
    </location>
</feature>
<proteinExistence type="predicted"/>
<accession>A0A673AGC5</accession>
<protein>
    <recommendedName>
        <fullName evidence="2">HAT C-terminal dimerisation domain-containing protein</fullName>
    </recommendedName>
</protein>
<dbReference type="InterPro" id="IPR052035">
    <property type="entry name" value="ZnF_BED_domain_contain"/>
</dbReference>
<dbReference type="GO" id="GO:0046983">
    <property type="term" value="F:protein dimerization activity"/>
    <property type="evidence" value="ECO:0007669"/>
    <property type="project" value="InterPro"/>
</dbReference>
<dbReference type="InterPro" id="IPR008906">
    <property type="entry name" value="HATC_C_dom"/>
</dbReference>
<dbReference type="Proteomes" id="UP000472271">
    <property type="component" value="Chromosome 18"/>
</dbReference>
<reference evidence="3" key="1">
    <citation type="submission" date="2019-06" db="EMBL/GenBank/DDBJ databases">
        <authorList>
            <consortium name="Wellcome Sanger Institute Data Sharing"/>
        </authorList>
    </citation>
    <scope>NUCLEOTIDE SEQUENCE [LARGE SCALE GENOMIC DNA]</scope>
</reference>
<organism evidence="3 4">
    <name type="scientific">Sphaeramia orbicularis</name>
    <name type="common">orbiculate cardinalfish</name>
    <dbReference type="NCBI Taxonomy" id="375764"/>
    <lineage>
        <taxon>Eukaryota</taxon>
        <taxon>Metazoa</taxon>
        <taxon>Chordata</taxon>
        <taxon>Craniata</taxon>
        <taxon>Vertebrata</taxon>
        <taxon>Euteleostomi</taxon>
        <taxon>Actinopterygii</taxon>
        <taxon>Neopterygii</taxon>
        <taxon>Teleostei</taxon>
        <taxon>Neoteleostei</taxon>
        <taxon>Acanthomorphata</taxon>
        <taxon>Gobiaria</taxon>
        <taxon>Kurtiformes</taxon>
        <taxon>Apogonoidei</taxon>
        <taxon>Apogonidae</taxon>
        <taxon>Apogoninae</taxon>
        <taxon>Sphaeramia</taxon>
    </lineage>
</organism>
<sequence>MIERVLEQLPAIRHVLVQDRKHSHLNPTWQDVSVLESINAAMKPLADFTDVLSGEKYVTVSSVKPVPELIKGDLLSPSPEDTALTASIKQNICRVLTEKYNSPAIQVILRKATLLDPRYRGSMEEADALDDVKHQLVQELLDLKEPEGSGEGASGESRSTAAGGNEDEPPAALRPKKKRLSDLLQNRRAHLTGQAQAAVPKRVQADVELTKFLQEDALDASCDPLMWWRDNQKRYPMMANLAQKYMCICATSTSSERMLSTAGNIATPERSCLKPQKVNMLVFLSRNLEFISNSLSRRHGSNAPQPGTVKPVVSCNGNGLQEYQVEPSRAGST</sequence>
<evidence type="ECO:0000259" key="2">
    <source>
        <dbReference type="Pfam" id="PF05699"/>
    </source>
</evidence>
<name>A0A673AGC5_9TELE</name>
<feature type="domain" description="HAT C-terminal dimerisation" evidence="2">
    <location>
        <begin position="208"/>
        <end position="288"/>
    </location>
</feature>
<evidence type="ECO:0000313" key="3">
    <source>
        <dbReference type="Ensembl" id="ENSSORP00005027442.1"/>
    </source>
</evidence>
<dbReference type="Pfam" id="PF05699">
    <property type="entry name" value="Dimer_Tnp_hAT"/>
    <property type="match status" value="1"/>
</dbReference>
<keyword evidence="4" id="KW-1185">Reference proteome</keyword>
<reference evidence="3" key="3">
    <citation type="submission" date="2025-09" db="UniProtKB">
        <authorList>
            <consortium name="Ensembl"/>
        </authorList>
    </citation>
    <scope>IDENTIFICATION</scope>
</reference>
<dbReference type="PANTHER" id="PTHR46481:SF9">
    <property type="entry name" value="ZINC FINGER BED DOMAIN-CONTAINING PROTEIN 1-LIKE"/>
    <property type="match status" value="1"/>
</dbReference>
<evidence type="ECO:0000313" key="4">
    <source>
        <dbReference type="Proteomes" id="UP000472271"/>
    </source>
</evidence>